<evidence type="ECO:0000256" key="4">
    <source>
        <dbReference type="ARBA" id="ARBA00022679"/>
    </source>
</evidence>
<dbReference type="PANTHER" id="PTHR30606:SF10">
    <property type="entry name" value="PHOSPHATIDYLINOSITOL MANNOSIDE ACYLTRANSFERASE"/>
    <property type="match status" value="1"/>
</dbReference>
<evidence type="ECO:0000256" key="1">
    <source>
        <dbReference type="ARBA" id="ARBA00004533"/>
    </source>
</evidence>
<dbReference type="GO" id="GO:0016746">
    <property type="term" value="F:acyltransferase activity"/>
    <property type="evidence" value="ECO:0007669"/>
    <property type="project" value="UniProtKB-KW"/>
</dbReference>
<keyword evidence="3" id="KW-0997">Cell inner membrane</keyword>
<accession>A0ABU7IBP6</accession>
<dbReference type="InterPro" id="IPR004960">
    <property type="entry name" value="LipA_acyltrans"/>
</dbReference>
<protein>
    <submittedName>
        <fullName evidence="8">Lysophospholipid acyltransferase family protein</fullName>
    </submittedName>
</protein>
<evidence type="ECO:0000256" key="7">
    <source>
        <dbReference type="SAM" id="Phobius"/>
    </source>
</evidence>
<evidence type="ECO:0000256" key="6">
    <source>
        <dbReference type="ARBA" id="ARBA00023315"/>
    </source>
</evidence>
<proteinExistence type="predicted"/>
<evidence type="ECO:0000313" key="9">
    <source>
        <dbReference type="Proteomes" id="UP001336835"/>
    </source>
</evidence>
<keyword evidence="2" id="KW-1003">Cell membrane</keyword>
<gene>
    <name evidence="8" type="ORF">VRU48_16830</name>
</gene>
<evidence type="ECO:0000256" key="3">
    <source>
        <dbReference type="ARBA" id="ARBA00022519"/>
    </source>
</evidence>
<evidence type="ECO:0000313" key="8">
    <source>
        <dbReference type="EMBL" id="MEE1946792.1"/>
    </source>
</evidence>
<dbReference type="PANTHER" id="PTHR30606">
    <property type="entry name" value="LIPID A BIOSYNTHESIS LAUROYL ACYLTRANSFERASE"/>
    <property type="match status" value="1"/>
</dbReference>
<keyword evidence="7" id="KW-1133">Transmembrane helix</keyword>
<dbReference type="CDD" id="cd07984">
    <property type="entry name" value="LPLAT_LABLAT-like"/>
    <property type="match status" value="1"/>
</dbReference>
<comment type="subcellular location">
    <subcellularLocation>
        <location evidence="1">Cell inner membrane</location>
    </subcellularLocation>
</comment>
<dbReference type="Pfam" id="PF03279">
    <property type="entry name" value="Lip_A_acyltrans"/>
    <property type="match status" value="1"/>
</dbReference>
<keyword evidence="4" id="KW-0808">Transferase</keyword>
<dbReference type="RefSeq" id="WP_330109082.1">
    <property type="nucleotide sequence ID" value="NZ_JAZDQT010000003.1"/>
</dbReference>
<keyword evidence="6 8" id="KW-0012">Acyltransferase</keyword>
<keyword evidence="9" id="KW-1185">Reference proteome</keyword>
<reference evidence="8 9" key="1">
    <citation type="submission" date="2024-01" db="EMBL/GenBank/DDBJ databases">
        <title>Pedobacter sp. nov., isolated from fresh soil.</title>
        <authorList>
            <person name="Le N.T.T."/>
        </authorList>
    </citation>
    <scope>NUCLEOTIDE SEQUENCE [LARGE SCALE GENOMIC DNA]</scope>
    <source>
        <strain evidence="8 9">KR3-3</strain>
    </source>
</reference>
<comment type="caution">
    <text evidence="8">The sequence shown here is derived from an EMBL/GenBank/DDBJ whole genome shotgun (WGS) entry which is preliminary data.</text>
</comment>
<evidence type="ECO:0000256" key="5">
    <source>
        <dbReference type="ARBA" id="ARBA00023136"/>
    </source>
</evidence>
<sequence>MVQKAFTHIGLFFLKLLALLPMSVLYFLADGVYLLLYHVIGYRRKVARENLQNVFPDKKLAEIIAIEKKFYRYLVSLMVEIVKMDSISEKEVQKRFKFKNLDLMEAYWQKNEGVLICTAHYGNWEWAGLSLGLTGSAQNYIIYKPLNNATFEDWFYKVRTKFGNKAIAMRQTLRAVQGSKGEASVFCFANDQAPSKDESHYWTTFLNQESSVQLGIEKIAKKTNRPVFYLKTRVIKRGYYEMDCVPICLEPANTAEYEITELHIRFLEKMIIEEPAYWLWSHRRWKYKRG</sequence>
<keyword evidence="5 7" id="KW-0472">Membrane</keyword>
<feature type="transmembrane region" description="Helical" evidence="7">
    <location>
        <begin position="12"/>
        <end position="36"/>
    </location>
</feature>
<dbReference type="Proteomes" id="UP001336835">
    <property type="component" value="Unassembled WGS sequence"/>
</dbReference>
<organism evidence="8 9">
    <name type="scientific">Pedobacter albus</name>
    <dbReference type="NCBI Taxonomy" id="3113905"/>
    <lineage>
        <taxon>Bacteria</taxon>
        <taxon>Pseudomonadati</taxon>
        <taxon>Bacteroidota</taxon>
        <taxon>Sphingobacteriia</taxon>
        <taxon>Sphingobacteriales</taxon>
        <taxon>Sphingobacteriaceae</taxon>
        <taxon>Pedobacter</taxon>
    </lineage>
</organism>
<keyword evidence="7" id="KW-0812">Transmembrane</keyword>
<name>A0ABU7IBP6_9SPHI</name>
<evidence type="ECO:0000256" key="2">
    <source>
        <dbReference type="ARBA" id="ARBA00022475"/>
    </source>
</evidence>
<dbReference type="EMBL" id="JAZDQT010000003">
    <property type="protein sequence ID" value="MEE1946792.1"/>
    <property type="molecule type" value="Genomic_DNA"/>
</dbReference>